<dbReference type="Pfam" id="PF09339">
    <property type="entry name" value="HTH_IclR"/>
    <property type="match status" value="1"/>
</dbReference>
<evidence type="ECO:0000313" key="6">
    <source>
        <dbReference type="EMBL" id="ETF04350.1"/>
    </source>
</evidence>
<sequence>MDKTLLKGLRLFEIICAQEDQPNTIDCLAVAAGLTKSNTHRTLQTLIQAGYVEKSGHTGGYKPTLKVFELAAQRLARLDVRKIAAPLMRRVALETQETVHLSVLDGLDVIYIDKIDSPNPVRAYSIIGGRAPAYAVATGKALLAFQNSDYLDHQPADLIRHTENTITTLASLKEELATIARVGYAINRGEWRNNVGGIAAPVFDGHNKAVAALGISGPLERLTMDNMKRWSSVVLDAASEISRESGYRRGYFGESN</sequence>
<dbReference type="RefSeq" id="WP_024003878.1">
    <property type="nucleotide sequence ID" value="NZ_KI650979.1"/>
</dbReference>
<dbReference type="PROSITE" id="PS51078">
    <property type="entry name" value="ICLR_ED"/>
    <property type="match status" value="1"/>
</dbReference>
<accession>V8QYE4</accession>
<dbReference type="InterPro" id="IPR036388">
    <property type="entry name" value="WH-like_DNA-bd_sf"/>
</dbReference>
<dbReference type="Pfam" id="PF01614">
    <property type="entry name" value="IclR_C"/>
    <property type="match status" value="1"/>
</dbReference>
<dbReference type="GO" id="GO:0045892">
    <property type="term" value="P:negative regulation of DNA-templated transcription"/>
    <property type="evidence" value="ECO:0007669"/>
    <property type="project" value="TreeGrafter"/>
</dbReference>
<dbReference type="HOGENOM" id="CLU_062618_7_1_4"/>
<dbReference type="SMART" id="SM00346">
    <property type="entry name" value="HTH_ICLR"/>
    <property type="match status" value="1"/>
</dbReference>
<dbReference type="PANTHER" id="PTHR30136">
    <property type="entry name" value="HELIX-TURN-HELIX TRANSCRIPTIONAL REGULATOR, ICLR FAMILY"/>
    <property type="match status" value="1"/>
</dbReference>
<dbReference type="GO" id="GO:0003700">
    <property type="term" value="F:DNA-binding transcription factor activity"/>
    <property type="evidence" value="ECO:0007669"/>
    <property type="project" value="TreeGrafter"/>
</dbReference>
<dbReference type="GO" id="GO:0003677">
    <property type="term" value="F:DNA binding"/>
    <property type="evidence" value="ECO:0007669"/>
    <property type="project" value="UniProtKB-KW"/>
</dbReference>
<dbReference type="AlphaFoldDB" id="V8QYE4"/>
<feature type="domain" description="HTH iclR-type" evidence="4">
    <location>
        <begin position="2"/>
        <end position="65"/>
    </location>
</feature>
<keyword evidence="3" id="KW-0804">Transcription</keyword>
<dbReference type="InterPro" id="IPR050707">
    <property type="entry name" value="HTH_MetabolicPath_Reg"/>
</dbReference>
<proteinExistence type="predicted"/>
<dbReference type="EMBL" id="AYXT01000001">
    <property type="protein sequence ID" value="ETF04350.1"/>
    <property type="molecule type" value="Genomic_DNA"/>
</dbReference>
<evidence type="ECO:0000256" key="1">
    <source>
        <dbReference type="ARBA" id="ARBA00023015"/>
    </source>
</evidence>
<protein>
    <submittedName>
        <fullName evidence="6">IclR family transcriptional regulator</fullName>
    </submittedName>
</protein>
<feature type="domain" description="IclR-ED" evidence="5">
    <location>
        <begin position="66"/>
        <end position="247"/>
    </location>
</feature>
<dbReference type="InterPro" id="IPR005471">
    <property type="entry name" value="Tscrpt_reg_IclR_N"/>
</dbReference>
<dbReference type="InterPro" id="IPR014757">
    <property type="entry name" value="Tscrpt_reg_IclR_C"/>
</dbReference>
<evidence type="ECO:0000259" key="5">
    <source>
        <dbReference type="PROSITE" id="PS51078"/>
    </source>
</evidence>
<organism evidence="6 7">
    <name type="scientific">Advenella kashmirensis W13003</name>
    <dbReference type="NCBI Taxonomy" id="1424334"/>
    <lineage>
        <taxon>Bacteria</taxon>
        <taxon>Pseudomonadati</taxon>
        <taxon>Pseudomonadota</taxon>
        <taxon>Betaproteobacteria</taxon>
        <taxon>Burkholderiales</taxon>
        <taxon>Alcaligenaceae</taxon>
    </lineage>
</organism>
<keyword evidence="1" id="KW-0805">Transcription regulation</keyword>
<evidence type="ECO:0000313" key="7">
    <source>
        <dbReference type="Proteomes" id="UP000018733"/>
    </source>
</evidence>
<dbReference type="SUPFAM" id="SSF46785">
    <property type="entry name" value="Winged helix' DNA-binding domain"/>
    <property type="match status" value="1"/>
</dbReference>
<dbReference type="PATRIC" id="fig|1424334.3.peg.816"/>
<dbReference type="InterPro" id="IPR029016">
    <property type="entry name" value="GAF-like_dom_sf"/>
</dbReference>
<dbReference type="PROSITE" id="PS51077">
    <property type="entry name" value="HTH_ICLR"/>
    <property type="match status" value="1"/>
</dbReference>
<name>V8QYE4_9BURK</name>
<reference evidence="6 7" key="1">
    <citation type="journal article" date="2014" name="Genome Announc.">
        <title>Draft Genome Sequence of Advenella kashmirensis Strain W13003, a Polycyclic Aromatic Hydrocarbon-Degrading Bacterium.</title>
        <authorList>
            <person name="Wang X."/>
            <person name="Jin D."/>
            <person name="Zhou L."/>
            <person name="Wu L."/>
            <person name="An W."/>
            <person name="Zhao L."/>
        </authorList>
    </citation>
    <scope>NUCLEOTIDE SEQUENCE [LARGE SCALE GENOMIC DNA]</scope>
    <source>
        <strain evidence="6 7">W13003</strain>
    </source>
</reference>
<dbReference type="SUPFAM" id="SSF55781">
    <property type="entry name" value="GAF domain-like"/>
    <property type="match status" value="1"/>
</dbReference>
<dbReference type="OrthoDB" id="13103at2"/>
<dbReference type="eggNOG" id="COG1414">
    <property type="taxonomic scope" value="Bacteria"/>
</dbReference>
<dbReference type="STRING" id="1424334.W822_04060"/>
<keyword evidence="2" id="KW-0238">DNA-binding</keyword>
<dbReference type="PANTHER" id="PTHR30136:SF35">
    <property type="entry name" value="HTH-TYPE TRANSCRIPTIONAL REGULATOR RV1719"/>
    <property type="match status" value="1"/>
</dbReference>
<dbReference type="Proteomes" id="UP000018733">
    <property type="component" value="Unassembled WGS sequence"/>
</dbReference>
<keyword evidence="7" id="KW-1185">Reference proteome</keyword>
<comment type="caution">
    <text evidence="6">The sequence shown here is derived from an EMBL/GenBank/DDBJ whole genome shotgun (WGS) entry which is preliminary data.</text>
</comment>
<dbReference type="InterPro" id="IPR036390">
    <property type="entry name" value="WH_DNA-bd_sf"/>
</dbReference>
<evidence type="ECO:0000256" key="2">
    <source>
        <dbReference type="ARBA" id="ARBA00023125"/>
    </source>
</evidence>
<dbReference type="Gene3D" id="3.30.450.40">
    <property type="match status" value="1"/>
</dbReference>
<dbReference type="Gene3D" id="1.10.10.10">
    <property type="entry name" value="Winged helix-like DNA-binding domain superfamily/Winged helix DNA-binding domain"/>
    <property type="match status" value="1"/>
</dbReference>
<evidence type="ECO:0000256" key="3">
    <source>
        <dbReference type="ARBA" id="ARBA00023163"/>
    </source>
</evidence>
<evidence type="ECO:0000259" key="4">
    <source>
        <dbReference type="PROSITE" id="PS51077"/>
    </source>
</evidence>
<gene>
    <name evidence="6" type="ORF">W822_04060</name>
</gene>